<dbReference type="EMBL" id="CM001883">
    <property type="protein sequence ID" value="EOY08849.1"/>
    <property type="molecule type" value="Genomic_DNA"/>
</dbReference>
<proteinExistence type="predicted"/>
<dbReference type="AlphaFoldDB" id="A0A061F2U9"/>
<gene>
    <name evidence="2" type="ORF">TCM_024087</name>
</gene>
<accession>A0A061F2U9</accession>
<organism evidence="2 3">
    <name type="scientific">Theobroma cacao</name>
    <name type="common">Cacao</name>
    <name type="synonym">Cocoa</name>
    <dbReference type="NCBI Taxonomy" id="3641"/>
    <lineage>
        <taxon>Eukaryota</taxon>
        <taxon>Viridiplantae</taxon>
        <taxon>Streptophyta</taxon>
        <taxon>Embryophyta</taxon>
        <taxon>Tracheophyta</taxon>
        <taxon>Spermatophyta</taxon>
        <taxon>Magnoliopsida</taxon>
        <taxon>eudicotyledons</taxon>
        <taxon>Gunneridae</taxon>
        <taxon>Pentapetalae</taxon>
        <taxon>rosids</taxon>
        <taxon>malvids</taxon>
        <taxon>Malvales</taxon>
        <taxon>Malvaceae</taxon>
        <taxon>Byttnerioideae</taxon>
        <taxon>Theobroma</taxon>
    </lineage>
</organism>
<dbReference type="OMA" id="DERMIFH"/>
<evidence type="ECO:0000313" key="3">
    <source>
        <dbReference type="Proteomes" id="UP000026915"/>
    </source>
</evidence>
<keyword evidence="3" id="KW-1185">Reference proteome</keyword>
<sequence length="225" mass="25405">MAPKRSKPSSSGSFDRSKFISVEAFTRYHTSLINQRPIPERGIEIPILPYKEINDMIHDRYWCQFCHQPDATVVPVVREFYANVVEHVDGVAFVRGAQWKTSHDEPVSFKRSVMKKELQVWLHFVAARLLSSTHISDVTKDRAVLIYAIVAHKSIDVGKVISHAILHTGRTKRDGIGFPSLITALCARAGVQWSDKEQLQQPKLPITMGILQRLEEFTQVAGSSS</sequence>
<dbReference type="Pfam" id="PF20167">
    <property type="entry name" value="Transposase_32"/>
    <property type="match status" value="1"/>
</dbReference>
<evidence type="ECO:0000313" key="2">
    <source>
        <dbReference type="EMBL" id="EOY08849.1"/>
    </source>
</evidence>
<dbReference type="InParanoid" id="A0A061F2U9"/>
<reference evidence="2 3" key="1">
    <citation type="journal article" date="2013" name="Genome Biol.">
        <title>The genome sequence of the most widely cultivated cacao type and its use to identify candidate genes regulating pod color.</title>
        <authorList>
            <person name="Motamayor J.C."/>
            <person name="Mockaitis K."/>
            <person name="Schmutz J."/>
            <person name="Haiminen N."/>
            <person name="Iii D.L."/>
            <person name="Cornejo O."/>
            <person name="Findley S.D."/>
            <person name="Zheng P."/>
            <person name="Utro F."/>
            <person name="Royaert S."/>
            <person name="Saski C."/>
            <person name="Jenkins J."/>
            <person name="Podicheti R."/>
            <person name="Zhao M."/>
            <person name="Scheffler B.E."/>
            <person name="Stack J.C."/>
            <person name="Feltus F.A."/>
            <person name="Mustiga G.M."/>
            <person name="Amores F."/>
            <person name="Phillips W."/>
            <person name="Marelli J.P."/>
            <person name="May G.D."/>
            <person name="Shapiro H."/>
            <person name="Ma J."/>
            <person name="Bustamante C.D."/>
            <person name="Schnell R.J."/>
            <person name="Main D."/>
            <person name="Gilbert D."/>
            <person name="Parida L."/>
            <person name="Kuhn D.N."/>
        </authorList>
    </citation>
    <scope>NUCLEOTIDE SEQUENCE [LARGE SCALE GENOMIC DNA]</scope>
    <source>
        <strain evidence="3">cv. Matina 1-6</strain>
    </source>
</reference>
<dbReference type="InterPro" id="IPR046796">
    <property type="entry name" value="Transposase_32_dom"/>
</dbReference>
<dbReference type="Proteomes" id="UP000026915">
    <property type="component" value="Chromosome 5"/>
</dbReference>
<evidence type="ECO:0000259" key="1">
    <source>
        <dbReference type="Pfam" id="PF20167"/>
    </source>
</evidence>
<feature type="domain" description="Putative plant transposon protein" evidence="1">
    <location>
        <begin position="94"/>
        <end position="191"/>
    </location>
</feature>
<protein>
    <recommendedName>
        <fullName evidence="1">Putative plant transposon protein domain-containing protein</fullName>
    </recommendedName>
</protein>
<name>A0A061F2U9_THECC</name>
<dbReference type="Gramene" id="EOY08849">
    <property type="protein sequence ID" value="EOY08849"/>
    <property type="gene ID" value="TCM_024087"/>
</dbReference>
<dbReference type="HOGENOM" id="CLU_1231749_0_0_1"/>